<name>A0A2P5WD86_GOSBA</name>
<evidence type="ECO:0000256" key="6">
    <source>
        <dbReference type="ARBA" id="ARBA00023136"/>
    </source>
</evidence>
<evidence type="ECO:0000256" key="3">
    <source>
        <dbReference type="ARBA" id="ARBA00022448"/>
    </source>
</evidence>
<dbReference type="GO" id="GO:0009926">
    <property type="term" value="P:auxin polar transport"/>
    <property type="evidence" value="ECO:0007669"/>
    <property type="project" value="TreeGrafter"/>
</dbReference>
<accession>A0A2P5WD86</accession>
<feature type="transmembrane region" description="Helical" evidence="9">
    <location>
        <begin position="204"/>
        <end position="225"/>
    </location>
</feature>
<reference evidence="10 11" key="1">
    <citation type="submission" date="2015-01" db="EMBL/GenBank/DDBJ databases">
        <title>Genome of allotetraploid Gossypium barbadense reveals genomic plasticity and fiber elongation in cotton evolution.</title>
        <authorList>
            <person name="Chen X."/>
            <person name="Liu X."/>
            <person name="Zhao B."/>
            <person name="Zheng H."/>
            <person name="Hu Y."/>
            <person name="Lu G."/>
            <person name="Yang C."/>
            <person name="Chen J."/>
            <person name="Shan C."/>
            <person name="Zhang L."/>
            <person name="Zhou Y."/>
            <person name="Wang L."/>
            <person name="Guo W."/>
            <person name="Bai Y."/>
            <person name="Ruan J."/>
            <person name="Shangguan X."/>
            <person name="Mao Y."/>
            <person name="Jiang J."/>
            <person name="Zhu Y."/>
            <person name="Lei J."/>
            <person name="Kang H."/>
            <person name="Chen S."/>
            <person name="He X."/>
            <person name="Wang R."/>
            <person name="Wang Y."/>
            <person name="Chen J."/>
            <person name="Wang L."/>
            <person name="Yu S."/>
            <person name="Wang B."/>
            <person name="Wei J."/>
            <person name="Song S."/>
            <person name="Lu X."/>
            <person name="Gao Z."/>
            <person name="Gu W."/>
            <person name="Deng X."/>
            <person name="Ma D."/>
            <person name="Wang S."/>
            <person name="Liang W."/>
            <person name="Fang L."/>
            <person name="Cai C."/>
            <person name="Zhu X."/>
            <person name="Zhou B."/>
            <person name="Zhang Y."/>
            <person name="Chen Z."/>
            <person name="Xu S."/>
            <person name="Zhu R."/>
            <person name="Wang S."/>
            <person name="Zhang T."/>
            <person name="Zhao G."/>
        </authorList>
    </citation>
    <scope>NUCLEOTIDE SEQUENCE [LARGE SCALE GENOMIC DNA]</scope>
    <source>
        <strain evidence="11">cv. Xinhai21</strain>
        <tissue evidence="10">Leaf</tissue>
    </source>
</reference>
<evidence type="ECO:0000313" key="10">
    <source>
        <dbReference type="EMBL" id="PPR89050.1"/>
    </source>
</evidence>
<evidence type="ECO:0000256" key="2">
    <source>
        <dbReference type="ARBA" id="ARBA00009177"/>
    </source>
</evidence>
<feature type="region of interest" description="Disordered" evidence="8">
    <location>
        <begin position="108"/>
        <end position="138"/>
    </location>
</feature>
<keyword evidence="4 9" id="KW-0812">Transmembrane</keyword>
<dbReference type="OrthoDB" id="1868374at2759"/>
<feature type="transmembrane region" description="Helical" evidence="9">
    <location>
        <begin position="40"/>
        <end position="59"/>
    </location>
</feature>
<evidence type="ECO:0000256" key="1">
    <source>
        <dbReference type="ARBA" id="ARBA00004127"/>
    </source>
</evidence>
<dbReference type="Pfam" id="PF03547">
    <property type="entry name" value="Mem_trans"/>
    <property type="match status" value="2"/>
</dbReference>
<evidence type="ECO:0000256" key="8">
    <source>
        <dbReference type="SAM" id="MobiDB-lite"/>
    </source>
</evidence>
<keyword evidence="7" id="KW-0927">Auxin signaling pathway</keyword>
<dbReference type="PANTHER" id="PTHR31752">
    <property type="entry name" value="AUXIN EFFLUX CARRIER COMPONENT 1B-RELATED"/>
    <property type="match status" value="1"/>
</dbReference>
<comment type="subcellular location">
    <subcellularLocation>
        <location evidence="1">Endomembrane system</location>
        <topology evidence="1">Multi-pass membrane protein</topology>
    </subcellularLocation>
</comment>
<dbReference type="EMBL" id="KZ668073">
    <property type="protein sequence ID" value="PPR89050.1"/>
    <property type="molecule type" value="Genomic_DNA"/>
</dbReference>
<evidence type="ECO:0000256" key="9">
    <source>
        <dbReference type="SAM" id="Phobius"/>
    </source>
</evidence>
<evidence type="ECO:0000256" key="5">
    <source>
        <dbReference type="ARBA" id="ARBA00022989"/>
    </source>
</evidence>
<keyword evidence="6 9" id="KW-0472">Membrane</keyword>
<keyword evidence="3" id="KW-0813">Transport</keyword>
<keyword evidence="5 9" id="KW-1133">Transmembrane helix</keyword>
<feature type="transmembrane region" description="Helical" evidence="9">
    <location>
        <begin position="7"/>
        <end position="28"/>
    </location>
</feature>
<dbReference type="GO" id="GO:0005886">
    <property type="term" value="C:plasma membrane"/>
    <property type="evidence" value="ECO:0007669"/>
    <property type="project" value="TreeGrafter"/>
</dbReference>
<evidence type="ECO:0000313" key="11">
    <source>
        <dbReference type="Proteomes" id="UP000239757"/>
    </source>
</evidence>
<evidence type="ECO:0008006" key="12">
    <source>
        <dbReference type="Google" id="ProtNLM"/>
    </source>
</evidence>
<dbReference type="InterPro" id="IPR004776">
    <property type="entry name" value="Mem_transp_PIN-like"/>
</dbReference>
<feature type="transmembrane region" description="Helical" evidence="9">
    <location>
        <begin position="237"/>
        <end position="261"/>
    </location>
</feature>
<sequence>MIGIKDLYSVLTAVVPLYVTMFLAYGSVKWWKVFTPEQCAGINRFVAIFAVPLLSFEFVSRINPYKMDLLFLAADGVSKVTKNMSFIHPCCLVPVGRQRFRPMVAASMEGEGTSTTCEKQSVQAGQREESSSTAKVVESVKQEDVENASIPSSFSSSMLLKILRKVWLKLVRNPNSYSSLLGLSWALVSCRWDIKKPQIMENSVTILSSAGLGMAMFSLGLFMALQPRIIACGKKLALYGMVARFIAGPAVMAIASIAVGLKGTTLKLSIVQAALPQGIVPFVFSREYNLHPDGDIWNDSFSAHNNSILHCVGYLRSHIWKDENINMRNSAALFREIQGYGQNQQQQYSYVFVLS</sequence>
<dbReference type="Proteomes" id="UP000239757">
    <property type="component" value="Unassembled WGS sequence"/>
</dbReference>
<proteinExistence type="inferred from homology"/>
<feature type="compositionally biased region" description="Polar residues" evidence="8">
    <location>
        <begin position="112"/>
        <end position="124"/>
    </location>
</feature>
<dbReference type="GO" id="GO:0009734">
    <property type="term" value="P:auxin-activated signaling pathway"/>
    <property type="evidence" value="ECO:0007669"/>
    <property type="project" value="UniProtKB-KW"/>
</dbReference>
<evidence type="ECO:0000256" key="4">
    <source>
        <dbReference type="ARBA" id="ARBA00022692"/>
    </source>
</evidence>
<dbReference type="PANTHER" id="PTHR31752:SF44">
    <property type="entry name" value="AUXIN EFFLUX CARRIER COMPONENT"/>
    <property type="match status" value="1"/>
</dbReference>
<evidence type="ECO:0000256" key="7">
    <source>
        <dbReference type="ARBA" id="ARBA00023294"/>
    </source>
</evidence>
<gene>
    <name evidence="10" type="ORF">GOBAR_AA31635</name>
</gene>
<protein>
    <recommendedName>
        <fullName evidence="12">Auxin efflux carrier component</fullName>
    </recommendedName>
</protein>
<organism evidence="10 11">
    <name type="scientific">Gossypium barbadense</name>
    <name type="common">Sea Island cotton</name>
    <name type="synonym">Hibiscus barbadensis</name>
    <dbReference type="NCBI Taxonomy" id="3634"/>
    <lineage>
        <taxon>Eukaryota</taxon>
        <taxon>Viridiplantae</taxon>
        <taxon>Streptophyta</taxon>
        <taxon>Embryophyta</taxon>
        <taxon>Tracheophyta</taxon>
        <taxon>Spermatophyta</taxon>
        <taxon>Magnoliopsida</taxon>
        <taxon>eudicotyledons</taxon>
        <taxon>Gunneridae</taxon>
        <taxon>Pentapetalae</taxon>
        <taxon>rosids</taxon>
        <taxon>malvids</taxon>
        <taxon>Malvales</taxon>
        <taxon>Malvaceae</taxon>
        <taxon>Malvoideae</taxon>
        <taxon>Gossypium</taxon>
    </lineage>
</organism>
<comment type="similarity">
    <text evidence="2">Belongs to the auxin efflux carrier (TC 2.A.69.1) family.</text>
</comment>
<dbReference type="AlphaFoldDB" id="A0A2P5WD86"/>
<dbReference type="InterPro" id="IPR051107">
    <property type="entry name" value="Auxin_Efflux_Carrier"/>
</dbReference>
<dbReference type="GO" id="GO:0010329">
    <property type="term" value="F:auxin efflux transmembrane transporter activity"/>
    <property type="evidence" value="ECO:0007669"/>
    <property type="project" value="TreeGrafter"/>
</dbReference>
<dbReference type="GO" id="GO:0005783">
    <property type="term" value="C:endoplasmic reticulum"/>
    <property type="evidence" value="ECO:0007669"/>
    <property type="project" value="TreeGrafter"/>
</dbReference>